<evidence type="ECO:0000256" key="1">
    <source>
        <dbReference type="SAM" id="MobiDB-lite"/>
    </source>
</evidence>
<feature type="region of interest" description="Disordered" evidence="1">
    <location>
        <begin position="449"/>
        <end position="468"/>
    </location>
</feature>
<dbReference type="AlphaFoldDB" id="A0A2U1TM73"/>
<dbReference type="Proteomes" id="UP000296159">
    <property type="component" value="Unassembled WGS sequence"/>
</dbReference>
<gene>
    <name evidence="3" type="ORF">DDT56_21575</name>
</gene>
<dbReference type="InterPro" id="IPR019080">
    <property type="entry name" value="YqaJ_viral_recombinase"/>
</dbReference>
<evidence type="ECO:0000259" key="2">
    <source>
        <dbReference type="Pfam" id="PF09588"/>
    </source>
</evidence>
<accession>A0A2U1TM73</accession>
<dbReference type="Gene3D" id="3.90.320.10">
    <property type="match status" value="1"/>
</dbReference>
<dbReference type="SUPFAM" id="SSF52980">
    <property type="entry name" value="Restriction endonuclease-like"/>
    <property type="match status" value="1"/>
</dbReference>
<evidence type="ECO:0000313" key="3">
    <source>
        <dbReference type="EMBL" id="PWC10507.1"/>
    </source>
</evidence>
<reference evidence="3 4" key="1">
    <citation type="submission" date="2018-04" db="EMBL/GenBank/DDBJ databases">
        <title>Brenneria corticis sp.nov.</title>
        <authorList>
            <person name="Li Y."/>
        </authorList>
    </citation>
    <scope>NUCLEOTIDE SEQUENCE [LARGE SCALE GENOMIC DNA]</scope>
    <source>
        <strain evidence="3 4">CFCC 11842</strain>
    </source>
</reference>
<name>A0A2U1TM73_9GAMM</name>
<proteinExistence type="predicted"/>
<keyword evidence="4" id="KW-1185">Reference proteome</keyword>
<evidence type="ECO:0000313" key="4">
    <source>
        <dbReference type="Proteomes" id="UP000296159"/>
    </source>
</evidence>
<sequence length="557" mass="61767">MRIHDLTQGTDAWQAFRLTHHGASEAAAMLGLSKKTTRSELLRIKHSGTPKEFSDWVQTNILDYGHQVEAQARPLVEEIIGEDLYPVTCSNEDEGGNLSASCDGLTMLYDTAFEHKQWAAELAASVYAGVLPEEHMPQCQQIMLVTGARRVIFTVSDGTPENLVCMEVLPDAEWFERIRAGWAQFDRDLADYIPPEAKPAVVAEAVQDLPAVSVQVNGQIEVRENFKIFEVALRDFLENKLIREPQTDQDFADLDLQIKAMKKAEDTLNSAEAMMLAQIQSVDEAKRRKDMLAKLVRDNRLMAEKLLASEKERRRAEKVSAARQAFAAHVADLQREISGLRLDVLIPDFAGAIKGLKTLASIQDKIDTALANGKIAADQQAADLRTKLAWIDANAADYRALLADLQQLAAKPFDDFKLAITARIDAHKKAEEARLEAERERIRREEVARLEAEQQQGQPPARETESMETTAPQLLAEAVKKAARNVPQPEPNAAPTLRLGQINDRLAPITLTADGLARLGITHAATDKAAKLYHESDFSRICAALLRHIGTVQTVNN</sequence>
<keyword evidence="3" id="KW-0255">Endonuclease</keyword>
<comment type="caution">
    <text evidence="3">The sequence shown here is derived from an EMBL/GenBank/DDBJ whole genome shotgun (WGS) entry which is preliminary data.</text>
</comment>
<organism evidence="3 4">
    <name type="scientific">Brenneria corticis</name>
    <dbReference type="NCBI Taxonomy" id="2173106"/>
    <lineage>
        <taxon>Bacteria</taxon>
        <taxon>Pseudomonadati</taxon>
        <taxon>Pseudomonadota</taxon>
        <taxon>Gammaproteobacteria</taxon>
        <taxon>Enterobacterales</taxon>
        <taxon>Pectobacteriaceae</taxon>
        <taxon>Brenneria</taxon>
    </lineage>
</organism>
<dbReference type="GO" id="GO:0004519">
    <property type="term" value="F:endonuclease activity"/>
    <property type="evidence" value="ECO:0007669"/>
    <property type="project" value="UniProtKB-KW"/>
</dbReference>
<dbReference type="EMBL" id="QDKH01000036">
    <property type="protein sequence ID" value="PWC10507.1"/>
    <property type="molecule type" value="Genomic_DNA"/>
</dbReference>
<dbReference type="RefSeq" id="WP_136168425.1">
    <property type="nucleotide sequence ID" value="NZ_KZ819098.1"/>
</dbReference>
<protein>
    <submittedName>
        <fullName evidence="3">Endonuclease</fullName>
    </submittedName>
</protein>
<keyword evidence="3" id="KW-0378">Hydrolase</keyword>
<feature type="domain" description="YqaJ viral recombinase" evidence="2">
    <location>
        <begin position="13"/>
        <end position="148"/>
    </location>
</feature>
<keyword evidence="3" id="KW-0540">Nuclease</keyword>
<dbReference type="InterPro" id="IPR011335">
    <property type="entry name" value="Restrct_endonuc-II-like"/>
</dbReference>
<dbReference type="InterPro" id="IPR011604">
    <property type="entry name" value="PDDEXK-like_dom_sf"/>
</dbReference>
<dbReference type="Pfam" id="PF09588">
    <property type="entry name" value="YqaJ"/>
    <property type="match status" value="1"/>
</dbReference>